<dbReference type="InterPro" id="IPR036388">
    <property type="entry name" value="WH-like_DNA-bd_sf"/>
</dbReference>
<dbReference type="InterPro" id="IPR016032">
    <property type="entry name" value="Sig_transdc_resp-reg_C-effctor"/>
</dbReference>
<accession>A0ABX8CYE5</accession>
<evidence type="ECO:0000259" key="4">
    <source>
        <dbReference type="PROSITE" id="PS50043"/>
    </source>
</evidence>
<evidence type="ECO:0000256" key="1">
    <source>
        <dbReference type="ARBA" id="ARBA00023015"/>
    </source>
</evidence>
<reference evidence="5 6" key="1">
    <citation type="submission" date="2021-04" db="EMBL/GenBank/DDBJ databases">
        <title>Nocardia tengchongensis.</title>
        <authorList>
            <person name="Zhuang k."/>
            <person name="Ran Y."/>
            <person name="Li W."/>
        </authorList>
    </citation>
    <scope>NUCLEOTIDE SEQUENCE [LARGE SCALE GENOMIC DNA]</scope>
    <source>
        <strain evidence="5 6">CFH S0057</strain>
    </source>
</reference>
<dbReference type="Gene3D" id="1.10.10.10">
    <property type="entry name" value="Winged helix-like DNA-binding domain superfamily/Winged helix DNA-binding domain"/>
    <property type="match status" value="1"/>
</dbReference>
<dbReference type="Proteomes" id="UP000683310">
    <property type="component" value="Chromosome"/>
</dbReference>
<evidence type="ECO:0000313" key="6">
    <source>
        <dbReference type="Proteomes" id="UP000683310"/>
    </source>
</evidence>
<sequence length="343" mass="36661">MDRLCGGTLTAKALREQVLAEIRRIVPFDAHAWLLTDPVTRVGTSPLADIPGLRWPDLPRLGRARYLTRINRWTDMIEAGTPVDTLMSATGGSRDASLLWREFQQPLGAIDVAALVFWDRFGCWAWLDLWRNHPAPAFDADEIGFLATLTGPVTAGLRRAQARTFVAGPATAAGGPAVLVLGPDLEVRSLTPVAAETLSRLNPPDEPMTAIPAAAYNVAAALIAAESGMPVGPPWSRVHLGAGRWLTLRAARLGPSDGITADITVSIEASTPSERQEVFALAHGLTPRERQVLDGLAAGLDSRAMAQRLSVSEYTVHDHVKAVLAKTGSATRQTLLSRIAGTG</sequence>
<gene>
    <name evidence="5" type="ORF">KHQ06_15100</name>
</gene>
<evidence type="ECO:0000256" key="3">
    <source>
        <dbReference type="ARBA" id="ARBA00023163"/>
    </source>
</evidence>
<dbReference type="PANTHER" id="PTHR44688:SF16">
    <property type="entry name" value="DNA-BINDING TRANSCRIPTIONAL ACTIVATOR DEVR_DOSR"/>
    <property type="match status" value="1"/>
</dbReference>
<dbReference type="Pfam" id="PF00196">
    <property type="entry name" value="GerE"/>
    <property type="match status" value="1"/>
</dbReference>
<dbReference type="InterPro" id="IPR000792">
    <property type="entry name" value="Tscrpt_reg_LuxR_C"/>
</dbReference>
<organism evidence="5 6">
    <name type="scientific">Nocardia tengchongensis</name>
    <dbReference type="NCBI Taxonomy" id="2055889"/>
    <lineage>
        <taxon>Bacteria</taxon>
        <taxon>Bacillati</taxon>
        <taxon>Actinomycetota</taxon>
        <taxon>Actinomycetes</taxon>
        <taxon>Mycobacteriales</taxon>
        <taxon>Nocardiaceae</taxon>
        <taxon>Nocardia</taxon>
    </lineage>
</organism>
<keyword evidence="6" id="KW-1185">Reference proteome</keyword>
<keyword evidence="3" id="KW-0804">Transcription</keyword>
<dbReference type="CDD" id="cd06170">
    <property type="entry name" value="LuxR_C_like"/>
    <property type="match status" value="1"/>
</dbReference>
<keyword evidence="2" id="KW-0238">DNA-binding</keyword>
<dbReference type="PRINTS" id="PR00038">
    <property type="entry name" value="HTHLUXR"/>
</dbReference>
<evidence type="ECO:0000313" key="5">
    <source>
        <dbReference type="EMBL" id="QVI24902.1"/>
    </source>
</evidence>
<evidence type="ECO:0000256" key="2">
    <source>
        <dbReference type="ARBA" id="ARBA00023125"/>
    </source>
</evidence>
<dbReference type="SUPFAM" id="SSF46894">
    <property type="entry name" value="C-terminal effector domain of the bipartite response regulators"/>
    <property type="match status" value="1"/>
</dbReference>
<keyword evidence="1" id="KW-0805">Transcription regulation</keyword>
<proteinExistence type="predicted"/>
<dbReference type="PANTHER" id="PTHR44688">
    <property type="entry name" value="DNA-BINDING TRANSCRIPTIONAL ACTIVATOR DEVR_DOSR"/>
    <property type="match status" value="1"/>
</dbReference>
<dbReference type="EMBL" id="CP074371">
    <property type="protein sequence ID" value="QVI24902.1"/>
    <property type="molecule type" value="Genomic_DNA"/>
</dbReference>
<protein>
    <submittedName>
        <fullName evidence="5">Helix-turn-helix transcriptional regulator</fullName>
    </submittedName>
</protein>
<feature type="domain" description="HTH luxR-type" evidence="4">
    <location>
        <begin position="278"/>
        <end position="343"/>
    </location>
</feature>
<name>A0ABX8CYE5_9NOCA</name>
<dbReference type="SMART" id="SM00421">
    <property type="entry name" value="HTH_LUXR"/>
    <property type="match status" value="1"/>
</dbReference>
<dbReference type="PROSITE" id="PS50043">
    <property type="entry name" value="HTH_LUXR_2"/>
    <property type="match status" value="1"/>
</dbReference>